<dbReference type="InterPro" id="IPR011009">
    <property type="entry name" value="Kinase-like_dom_sf"/>
</dbReference>
<evidence type="ECO:0000313" key="3">
    <source>
        <dbReference type="Proteomes" id="UP000294933"/>
    </source>
</evidence>
<dbReference type="VEuPathDB" id="FungiDB:BD410DRAFT_715779"/>
<dbReference type="STRING" id="50990.A0A4Y7QHZ4"/>
<dbReference type="SUPFAM" id="SSF56112">
    <property type="entry name" value="Protein kinase-like (PK-like)"/>
    <property type="match status" value="1"/>
</dbReference>
<dbReference type="GO" id="GO:0004672">
    <property type="term" value="F:protein kinase activity"/>
    <property type="evidence" value="ECO:0007669"/>
    <property type="project" value="InterPro"/>
</dbReference>
<dbReference type="InterPro" id="IPR000719">
    <property type="entry name" value="Prot_kinase_dom"/>
</dbReference>
<proteinExistence type="predicted"/>
<dbReference type="AlphaFoldDB" id="A0A4Y7QHZ4"/>
<dbReference type="GO" id="GO:0005524">
    <property type="term" value="F:ATP binding"/>
    <property type="evidence" value="ECO:0007669"/>
    <property type="project" value="InterPro"/>
</dbReference>
<keyword evidence="3" id="KW-1185">Reference proteome</keyword>
<gene>
    <name evidence="2" type="ORF">BD410DRAFT_715779</name>
</gene>
<reference evidence="2 3" key="1">
    <citation type="submission" date="2018-06" db="EMBL/GenBank/DDBJ databases">
        <title>A transcriptomic atlas of mushroom development highlights an independent origin of complex multicellularity.</title>
        <authorList>
            <consortium name="DOE Joint Genome Institute"/>
            <person name="Krizsan K."/>
            <person name="Almasi E."/>
            <person name="Merenyi Z."/>
            <person name="Sahu N."/>
            <person name="Viragh M."/>
            <person name="Koszo T."/>
            <person name="Mondo S."/>
            <person name="Kiss B."/>
            <person name="Balint B."/>
            <person name="Kues U."/>
            <person name="Barry K."/>
            <person name="Hegedus J.C."/>
            <person name="Henrissat B."/>
            <person name="Johnson J."/>
            <person name="Lipzen A."/>
            <person name="Ohm R."/>
            <person name="Nagy I."/>
            <person name="Pangilinan J."/>
            <person name="Yan J."/>
            <person name="Xiong Y."/>
            <person name="Grigoriev I.V."/>
            <person name="Hibbett D.S."/>
            <person name="Nagy L.G."/>
        </authorList>
    </citation>
    <scope>NUCLEOTIDE SEQUENCE [LARGE SCALE GENOMIC DNA]</scope>
    <source>
        <strain evidence="2 3">SZMC22713</strain>
    </source>
</reference>
<dbReference type="EMBL" id="ML170161">
    <property type="protein sequence ID" value="TDL26470.1"/>
    <property type="molecule type" value="Genomic_DNA"/>
</dbReference>
<sequence>MWARYNRAYDAAHLARIKKQTEDGDYDLRDYEVWWRDRQQLLESRGFSLPTRLRPGWIPSWTGTDLNPYFCEDSFRSLNLKTTYVTRTSDGAAVMLKKTEANTEESRIAQLFSTPERLKDSRNHCVPILDHFPDQTDPKIEIIAMPLLRRCDDPPFYFVDEVLDFVLQTLEGLVFMHEQGVAHRDCTGTNVMMDGNLLFPNGFHPLQQMSDPINLRLLQPLRRSDVSSVKYYFIDFGLSTYFEDNDTPRLVLGDVAQDHDVPELSCTVPYDPFPVDVFTLGNMYKKDFIDKHPSLEFLLPLAGAMTRQKPDERPSAHNALALFKKLLAQQRGYRKRWRLRGPRERTQQRIIEDLSCIRREVWYIAKALLSKAHWRNRL</sequence>
<evidence type="ECO:0000313" key="2">
    <source>
        <dbReference type="EMBL" id="TDL26470.1"/>
    </source>
</evidence>
<organism evidence="2 3">
    <name type="scientific">Rickenella mellea</name>
    <dbReference type="NCBI Taxonomy" id="50990"/>
    <lineage>
        <taxon>Eukaryota</taxon>
        <taxon>Fungi</taxon>
        <taxon>Dikarya</taxon>
        <taxon>Basidiomycota</taxon>
        <taxon>Agaricomycotina</taxon>
        <taxon>Agaricomycetes</taxon>
        <taxon>Hymenochaetales</taxon>
        <taxon>Rickenellaceae</taxon>
        <taxon>Rickenella</taxon>
    </lineage>
</organism>
<dbReference type="SMART" id="SM00220">
    <property type="entry name" value="S_TKc"/>
    <property type="match status" value="1"/>
</dbReference>
<name>A0A4Y7QHZ4_9AGAM</name>
<dbReference type="Proteomes" id="UP000294933">
    <property type="component" value="Unassembled WGS sequence"/>
</dbReference>
<protein>
    <recommendedName>
        <fullName evidence="1">Protein kinase domain-containing protein</fullName>
    </recommendedName>
</protein>
<dbReference type="Gene3D" id="1.10.510.10">
    <property type="entry name" value="Transferase(Phosphotransferase) domain 1"/>
    <property type="match status" value="1"/>
</dbReference>
<accession>A0A4Y7QHZ4</accession>
<dbReference type="OrthoDB" id="5987198at2759"/>
<dbReference type="PROSITE" id="PS50011">
    <property type="entry name" value="PROTEIN_KINASE_DOM"/>
    <property type="match status" value="1"/>
</dbReference>
<evidence type="ECO:0000259" key="1">
    <source>
        <dbReference type="PROSITE" id="PS50011"/>
    </source>
</evidence>
<feature type="domain" description="Protein kinase" evidence="1">
    <location>
        <begin position="47"/>
        <end position="378"/>
    </location>
</feature>